<accession>A0A0G2BPR4</accession>
<organism evidence="5 6">
    <name type="scientific">Candidatus Kaiserbacteria bacterium GW2011_GWA2_58_9</name>
    <dbReference type="NCBI Taxonomy" id="1618672"/>
    <lineage>
        <taxon>Bacteria</taxon>
        <taxon>Candidatus Kaiseribacteriota</taxon>
    </lineage>
</organism>
<reference evidence="5 6" key="1">
    <citation type="journal article" date="2015" name="Nature">
        <title>rRNA introns, odd ribosomes, and small enigmatic genomes across a large radiation of phyla.</title>
        <authorList>
            <person name="Brown C.T."/>
            <person name="Hug L.A."/>
            <person name="Thomas B.C."/>
            <person name="Sharon I."/>
            <person name="Castelle C.J."/>
            <person name="Singh A."/>
            <person name="Wilkins M.J."/>
            <person name="Williams K.H."/>
            <person name="Banfield J.F."/>
        </authorList>
    </citation>
    <scope>NUCLEOTIDE SEQUENCE [LARGE SCALE GENOMIC DNA]</scope>
</reference>
<dbReference type="EMBL" id="LCSD01000001">
    <property type="protein sequence ID" value="KKW47974.1"/>
    <property type="molecule type" value="Genomic_DNA"/>
</dbReference>
<proteinExistence type="inferred from homology"/>
<feature type="transmembrane region" description="Helical" evidence="4">
    <location>
        <begin position="295"/>
        <end position="318"/>
    </location>
</feature>
<comment type="caution">
    <text evidence="5">The sequence shown here is derived from an EMBL/GenBank/DDBJ whole genome shotgun (WGS) entry which is preliminary data.</text>
</comment>
<evidence type="ECO:0000256" key="1">
    <source>
        <dbReference type="ARBA" id="ARBA00006739"/>
    </source>
</evidence>
<feature type="transmembrane region" description="Helical" evidence="4">
    <location>
        <begin position="12"/>
        <end position="29"/>
    </location>
</feature>
<dbReference type="AlphaFoldDB" id="A0A0G2BPR4"/>
<evidence type="ECO:0000256" key="4">
    <source>
        <dbReference type="SAM" id="Phobius"/>
    </source>
</evidence>
<evidence type="ECO:0000256" key="3">
    <source>
        <dbReference type="ARBA" id="ARBA00022679"/>
    </source>
</evidence>
<comment type="similarity">
    <text evidence="1">Belongs to the glycosyltransferase 2 family.</text>
</comment>
<dbReference type="Pfam" id="PF13641">
    <property type="entry name" value="Glyco_tranf_2_3"/>
    <property type="match status" value="1"/>
</dbReference>
<evidence type="ECO:0000313" key="5">
    <source>
        <dbReference type="EMBL" id="KKW47974.1"/>
    </source>
</evidence>
<protein>
    <submittedName>
        <fullName evidence="5">Glycosyltransferase involved in cell wall biogenesis</fullName>
    </submittedName>
</protein>
<name>A0A0G2BPR4_9BACT</name>
<dbReference type="Proteomes" id="UP000034789">
    <property type="component" value="Unassembled WGS sequence"/>
</dbReference>
<keyword evidence="2" id="KW-0328">Glycosyltransferase</keyword>
<dbReference type="GO" id="GO:0016757">
    <property type="term" value="F:glycosyltransferase activity"/>
    <property type="evidence" value="ECO:0007669"/>
    <property type="project" value="UniProtKB-KW"/>
</dbReference>
<dbReference type="SUPFAM" id="SSF53448">
    <property type="entry name" value="Nucleotide-diphospho-sugar transferases"/>
    <property type="match status" value="1"/>
</dbReference>
<sequence>MLRSAMDVVTYALLFASLYFEVFLLVSFLEKRAERRAARAKRGASAAPEPALPSAAIVVPCFNEERGVASTLESLLALEYPAGRLELIVVDDGSRDRTLAIARSLEGVRRGIPVRVFAKENGGKHTAMNLALEHTNAELIGCLDADSVVDARALRRIARVFENREVAAVTPGIHVRAPETILQHMQNVEYRLSVFNRFMLSALGSAFVAPGPFSVFRASVVRELGGWRHGHSTEDMELALRIQAAGHLIANAPGAAVHTTAPRTLRQLFNQRVRWTYGFLRNAADYRYMLANRAYGNLGILVLPLALVSIGAALYFFARIVLSAAHAIIATYTRIELTGLFPHPSLELYYVNTSAMWFLVWIAVALILVLVGTGSRIGGKKTLPLGTPLFVLFYSLLVPLWLGTALVRAVFKTGVSWR</sequence>
<dbReference type="CDD" id="cd06423">
    <property type="entry name" value="CESA_like"/>
    <property type="match status" value="1"/>
</dbReference>
<dbReference type="PANTHER" id="PTHR43630">
    <property type="entry name" value="POLY-BETA-1,6-N-ACETYL-D-GLUCOSAMINE SYNTHASE"/>
    <property type="match status" value="1"/>
</dbReference>
<gene>
    <name evidence="5" type="ORF">UY98_C0001G0021</name>
</gene>
<dbReference type="InterPro" id="IPR029044">
    <property type="entry name" value="Nucleotide-diphossugar_trans"/>
</dbReference>
<dbReference type="Gene3D" id="3.90.550.10">
    <property type="entry name" value="Spore Coat Polysaccharide Biosynthesis Protein SpsA, Chain A"/>
    <property type="match status" value="1"/>
</dbReference>
<dbReference type="PANTHER" id="PTHR43630:SF1">
    <property type="entry name" value="POLY-BETA-1,6-N-ACETYL-D-GLUCOSAMINE SYNTHASE"/>
    <property type="match status" value="1"/>
</dbReference>
<keyword evidence="3 5" id="KW-0808">Transferase</keyword>
<evidence type="ECO:0000313" key="6">
    <source>
        <dbReference type="Proteomes" id="UP000034789"/>
    </source>
</evidence>
<keyword evidence="4" id="KW-1133">Transmembrane helix</keyword>
<keyword evidence="4" id="KW-0472">Membrane</keyword>
<feature type="transmembrane region" description="Helical" evidence="4">
    <location>
        <begin position="389"/>
        <end position="411"/>
    </location>
</feature>
<evidence type="ECO:0000256" key="2">
    <source>
        <dbReference type="ARBA" id="ARBA00022676"/>
    </source>
</evidence>
<keyword evidence="4" id="KW-0812">Transmembrane</keyword>
<feature type="transmembrane region" description="Helical" evidence="4">
    <location>
        <begin position="355"/>
        <end position="377"/>
    </location>
</feature>